<dbReference type="AlphaFoldDB" id="A0A8X8WGY1"/>
<dbReference type="InterPro" id="IPR004146">
    <property type="entry name" value="DC1"/>
</dbReference>
<dbReference type="PANTHER" id="PTHR46288:SF27">
    <property type="entry name" value="CYSTEINE_HISTIDINE-RICH C1 DOMAIN FAMILY PROTEIN"/>
    <property type="match status" value="1"/>
</dbReference>
<name>A0A8X8WGY1_SALSN</name>
<reference evidence="3" key="1">
    <citation type="submission" date="2018-01" db="EMBL/GenBank/DDBJ databases">
        <authorList>
            <person name="Mao J.F."/>
        </authorList>
    </citation>
    <scope>NUCLEOTIDE SEQUENCE</scope>
    <source>
        <strain evidence="3">Huo1</strain>
        <tissue evidence="3">Leaf</tissue>
    </source>
</reference>
<dbReference type="OrthoDB" id="1884766at2759"/>
<keyword evidence="4" id="KW-1185">Reference proteome</keyword>
<gene>
    <name evidence="3" type="ORF">SASPL_145661</name>
</gene>
<dbReference type="PANTHER" id="PTHR46288">
    <property type="entry name" value="PHORBOL-ESTER/DAG-TYPE DOMAIN-CONTAINING PROTEIN"/>
    <property type="match status" value="1"/>
</dbReference>
<evidence type="ECO:0000256" key="1">
    <source>
        <dbReference type="ARBA" id="ARBA00022737"/>
    </source>
</evidence>
<evidence type="ECO:0000259" key="2">
    <source>
        <dbReference type="Pfam" id="PF03107"/>
    </source>
</evidence>
<accession>A0A8X8WGY1</accession>
<feature type="domain" description="DC1" evidence="2">
    <location>
        <begin position="85"/>
        <end position="132"/>
    </location>
</feature>
<dbReference type="Pfam" id="PF03107">
    <property type="entry name" value="C1_2"/>
    <property type="match status" value="2"/>
</dbReference>
<feature type="domain" description="DC1" evidence="2">
    <location>
        <begin position="26"/>
        <end position="74"/>
    </location>
</feature>
<evidence type="ECO:0000313" key="4">
    <source>
        <dbReference type="Proteomes" id="UP000298416"/>
    </source>
</evidence>
<reference evidence="3" key="2">
    <citation type="submission" date="2020-08" db="EMBL/GenBank/DDBJ databases">
        <title>Plant Genome Project.</title>
        <authorList>
            <person name="Zhang R.-G."/>
        </authorList>
    </citation>
    <scope>NUCLEOTIDE SEQUENCE</scope>
    <source>
        <strain evidence="3">Huo1</strain>
        <tissue evidence="3">Leaf</tissue>
    </source>
</reference>
<comment type="caution">
    <text evidence="3">The sequence shown here is derived from an EMBL/GenBank/DDBJ whole genome shotgun (WGS) entry which is preliminary data.</text>
</comment>
<dbReference type="EMBL" id="PNBA02000017">
    <property type="protein sequence ID" value="KAG6395070.1"/>
    <property type="molecule type" value="Genomic_DNA"/>
</dbReference>
<evidence type="ECO:0000313" key="3">
    <source>
        <dbReference type="EMBL" id="KAG6395070.1"/>
    </source>
</evidence>
<dbReference type="Proteomes" id="UP000298416">
    <property type="component" value="Unassembled WGS sequence"/>
</dbReference>
<keyword evidence="1" id="KW-0677">Repeat</keyword>
<organism evidence="3">
    <name type="scientific">Salvia splendens</name>
    <name type="common">Scarlet sage</name>
    <dbReference type="NCBI Taxonomy" id="180675"/>
    <lineage>
        <taxon>Eukaryota</taxon>
        <taxon>Viridiplantae</taxon>
        <taxon>Streptophyta</taxon>
        <taxon>Embryophyta</taxon>
        <taxon>Tracheophyta</taxon>
        <taxon>Spermatophyta</taxon>
        <taxon>Magnoliopsida</taxon>
        <taxon>eudicotyledons</taxon>
        <taxon>Gunneridae</taxon>
        <taxon>Pentapetalae</taxon>
        <taxon>asterids</taxon>
        <taxon>lamiids</taxon>
        <taxon>Lamiales</taxon>
        <taxon>Lamiaceae</taxon>
        <taxon>Nepetoideae</taxon>
        <taxon>Mentheae</taxon>
        <taxon>Salviinae</taxon>
        <taxon>Salvia</taxon>
        <taxon>Salvia subgen. Calosphace</taxon>
        <taxon>core Calosphace</taxon>
    </lineage>
</organism>
<proteinExistence type="predicted"/>
<protein>
    <recommendedName>
        <fullName evidence="2">DC1 domain-containing protein</fullName>
    </recommendedName>
</protein>
<sequence length="195" mass="21509">MALVTKMSDIEREASNMIGKQQINHFSHRHPLEAAEVHDGDDKLGACAGCEHDIVGPAYVCTKATCNFVLHDLCSDLPRRNRHRCHPRHPLSLLPSPPYSDGEFTCDACGASGHGFTYHCAACKFDLHVECAALPETVKRSDHQHDFVLTMCGENLDGGDLVCYDCDDDRVAKDGWMYCCLDCKLGLHLACAETC</sequence>